<feature type="region of interest" description="Disordered" evidence="1">
    <location>
        <begin position="1"/>
        <end position="29"/>
    </location>
</feature>
<gene>
    <name evidence="3" type="ORF">CITCOLO1_LOCUS18384</name>
</gene>
<proteinExistence type="predicted"/>
<protein>
    <submittedName>
        <fullName evidence="3">Uncharacterized protein</fullName>
    </submittedName>
</protein>
<keyword evidence="4" id="KW-1185">Reference proteome</keyword>
<keyword evidence="2" id="KW-0472">Membrane</keyword>
<name>A0ABP0YZU4_9ROSI</name>
<evidence type="ECO:0000313" key="3">
    <source>
        <dbReference type="EMBL" id="CAK9326057.1"/>
    </source>
</evidence>
<keyword evidence="2" id="KW-0812">Transmembrane</keyword>
<dbReference type="EMBL" id="OZ021741">
    <property type="protein sequence ID" value="CAK9326057.1"/>
    <property type="molecule type" value="Genomic_DNA"/>
</dbReference>
<feature type="transmembrane region" description="Helical" evidence="2">
    <location>
        <begin position="43"/>
        <end position="63"/>
    </location>
</feature>
<organism evidence="3 4">
    <name type="scientific">Citrullus colocynthis</name>
    <name type="common">colocynth</name>
    <dbReference type="NCBI Taxonomy" id="252529"/>
    <lineage>
        <taxon>Eukaryota</taxon>
        <taxon>Viridiplantae</taxon>
        <taxon>Streptophyta</taxon>
        <taxon>Embryophyta</taxon>
        <taxon>Tracheophyta</taxon>
        <taxon>Spermatophyta</taxon>
        <taxon>Magnoliopsida</taxon>
        <taxon>eudicotyledons</taxon>
        <taxon>Gunneridae</taxon>
        <taxon>Pentapetalae</taxon>
        <taxon>rosids</taxon>
        <taxon>fabids</taxon>
        <taxon>Cucurbitales</taxon>
        <taxon>Cucurbitaceae</taxon>
        <taxon>Benincaseae</taxon>
        <taxon>Citrullus</taxon>
    </lineage>
</organism>
<dbReference type="Proteomes" id="UP001642487">
    <property type="component" value="Chromosome 7"/>
</dbReference>
<keyword evidence="2" id="KW-1133">Transmembrane helix</keyword>
<evidence type="ECO:0000256" key="1">
    <source>
        <dbReference type="SAM" id="MobiDB-lite"/>
    </source>
</evidence>
<evidence type="ECO:0000313" key="4">
    <source>
        <dbReference type="Proteomes" id="UP001642487"/>
    </source>
</evidence>
<sequence length="76" mass="8334">MRLDRSHIVKSHRGASRTTATSGSSDRQSYHCHALPLVVRAPLLAVVVYMSSLALALVGFLVVRVRWTDSRVFLGG</sequence>
<reference evidence="3 4" key="1">
    <citation type="submission" date="2024-03" db="EMBL/GenBank/DDBJ databases">
        <authorList>
            <person name="Gkanogiannis A."/>
            <person name="Becerra Lopez-Lavalle L."/>
        </authorList>
    </citation>
    <scope>NUCLEOTIDE SEQUENCE [LARGE SCALE GENOMIC DNA]</scope>
</reference>
<feature type="compositionally biased region" description="Low complexity" evidence="1">
    <location>
        <begin position="16"/>
        <end position="25"/>
    </location>
</feature>
<accession>A0ABP0YZU4</accession>
<evidence type="ECO:0000256" key="2">
    <source>
        <dbReference type="SAM" id="Phobius"/>
    </source>
</evidence>